<gene>
    <name evidence="1" type="ORF">OXX778_LOCUS2271</name>
</gene>
<feature type="non-terminal residue" evidence="1">
    <location>
        <position position="1"/>
    </location>
</feature>
<proteinExistence type="predicted"/>
<name>A0A813MFH8_9BILA</name>
<dbReference type="Proteomes" id="UP000663879">
    <property type="component" value="Unassembled WGS sequence"/>
</dbReference>
<comment type="caution">
    <text evidence="1">The sequence shown here is derived from an EMBL/GenBank/DDBJ whole genome shotgun (WGS) entry which is preliminary data.</text>
</comment>
<organism evidence="1 2">
    <name type="scientific">Brachionus calyciflorus</name>
    <dbReference type="NCBI Taxonomy" id="104777"/>
    <lineage>
        <taxon>Eukaryota</taxon>
        <taxon>Metazoa</taxon>
        <taxon>Spiralia</taxon>
        <taxon>Gnathifera</taxon>
        <taxon>Rotifera</taxon>
        <taxon>Eurotatoria</taxon>
        <taxon>Monogononta</taxon>
        <taxon>Pseudotrocha</taxon>
        <taxon>Ploima</taxon>
        <taxon>Brachionidae</taxon>
        <taxon>Brachionus</taxon>
    </lineage>
</organism>
<evidence type="ECO:0000313" key="2">
    <source>
        <dbReference type="Proteomes" id="UP000663879"/>
    </source>
</evidence>
<keyword evidence="2" id="KW-1185">Reference proteome</keyword>
<dbReference type="AlphaFoldDB" id="A0A813MFH8"/>
<accession>A0A813MFH8</accession>
<evidence type="ECO:0000313" key="1">
    <source>
        <dbReference type="EMBL" id="CAF0722599.1"/>
    </source>
</evidence>
<reference evidence="1" key="1">
    <citation type="submission" date="2021-02" db="EMBL/GenBank/DDBJ databases">
        <authorList>
            <person name="Nowell W R."/>
        </authorList>
    </citation>
    <scope>NUCLEOTIDE SEQUENCE</scope>
    <source>
        <strain evidence="1">Ploen Becks lab</strain>
    </source>
</reference>
<dbReference type="EMBL" id="CAJNOC010000173">
    <property type="protein sequence ID" value="CAF0722599.1"/>
    <property type="molecule type" value="Genomic_DNA"/>
</dbReference>
<dbReference type="Gene3D" id="1.10.10.60">
    <property type="entry name" value="Homeodomain-like"/>
    <property type="match status" value="1"/>
</dbReference>
<protein>
    <submittedName>
        <fullName evidence="1">Uncharacterized protein</fullName>
    </submittedName>
</protein>
<sequence>VIVLINNKPRKEKLIKVEDRILETKFTRRRFAITIEKDTSMFPAMENQLYNWIQEKRKTGCCITGNSIRSNLQNYMPEYR</sequence>